<dbReference type="Proteomes" id="UP000298664">
    <property type="component" value="Chromosome Circular"/>
</dbReference>
<accession>A0AAF0KI62</accession>
<dbReference type="InterPro" id="IPR043128">
    <property type="entry name" value="Rev_trsase/Diguanyl_cyclase"/>
</dbReference>
<feature type="transmembrane region" description="Helical" evidence="3">
    <location>
        <begin position="192"/>
        <end position="214"/>
    </location>
</feature>
<dbReference type="RefSeq" id="WP_234882908.1">
    <property type="nucleotide sequence ID" value="NZ_CP124733.1"/>
</dbReference>
<keyword evidence="3" id="KW-1133">Transmembrane helix</keyword>
<dbReference type="InterPro" id="IPR029787">
    <property type="entry name" value="Nucleotide_cyclase"/>
</dbReference>
<dbReference type="PANTHER" id="PTHR45138:SF9">
    <property type="entry name" value="DIGUANYLATE CYCLASE DGCM-RELATED"/>
    <property type="match status" value="1"/>
</dbReference>
<keyword evidence="3" id="KW-0812">Transmembrane</keyword>
<protein>
    <recommendedName>
        <fullName evidence="1">diguanylate cyclase</fullName>
        <ecNumber evidence="1">2.7.7.65</ecNumber>
    </recommendedName>
</protein>
<dbReference type="PROSITE" id="PS50887">
    <property type="entry name" value="GGDEF"/>
    <property type="match status" value="1"/>
</dbReference>
<dbReference type="EC" id="2.7.7.65" evidence="1"/>
<feature type="transmembrane region" description="Helical" evidence="3">
    <location>
        <begin position="43"/>
        <end position="63"/>
    </location>
</feature>
<dbReference type="CDD" id="cd01949">
    <property type="entry name" value="GGDEF"/>
    <property type="match status" value="1"/>
</dbReference>
<dbReference type="GO" id="GO:0052621">
    <property type="term" value="F:diguanylate cyclase activity"/>
    <property type="evidence" value="ECO:0007669"/>
    <property type="project" value="UniProtKB-EC"/>
</dbReference>
<dbReference type="AlphaFoldDB" id="A0AAF0KI62"/>
<comment type="catalytic activity">
    <reaction evidence="2">
        <text>2 GTP = 3',3'-c-di-GMP + 2 diphosphate</text>
        <dbReference type="Rhea" id="RHEA:24898"/>
        <dbReference type="ChEBI" id="CHEBI:33019"/>
        <dbReference type="ChEBI" id="CHEBI:37565"/>
        <dbReference type="ChEBI" id="CHEBI:58805"/>
        <dbReference type="EC" id="2.7.7.65"/>
    </reaction>
</comment>
<dbReference type="PANTHER" id="PTHR45138">
    <property type="entry name" value="REGULATORY COMPONENTS OF SENSORY TRANSDUCTION SYSTEM"/>
    <property type="match status" value="1"/>
</dbReference>
<evidence type="ECO:0000259" key="4">
    <source>
        <dbReference type="PROSITE" id="PS50887"/>
    </source>
</evidence>
<dbReference type="Pfam" id="PF00990">
    <property type="entry name" value="GGDEF"/>
    <property type="match status" value="1"/>
</dbReference>
<feature type="transmembrane region" description="Helical" evidence="3">
    <location>
        <begin position="158"/>
        <end position="180"/>
    </location>
</feature>
<evidence type="ECO:0000256" key="1">
    <source>
        <dbReference type="ARBA" id="ARBA00012528"/>
    </source>
</evidence>
<gene>
    <name evidence="5" type="ORF">CFBP5477_009780</name>
</gene>
<dbReference type="NCBIfam" id="TIGR00254">
    <property type="entry name" value="GGDEF"/>
    <property type="match status" value="1"/>
</dbReference>
<reference evidence="5" key="1">
    <citation type="submission" date="2023-05" db="EMBL/GenBank/DDBJ databases">
        <title>Complete genome sequence of Agrobacterium larrymoorei CFBP5477.</title>
        <authorList>
            <person name="Yen H.-C."/>
            <person name="Chou L."/>
            <person name="Lin Y.-C."/>
            <person name="Lai E.-M."/>
            <person name="Kuo C.-H."/>
        </authorList>
    </citation>
    <scope>NUCLEOTIDE SEQUENCE</scope>
    <source>
        <strain evidence="5">CFBP5477</strain>
    </source>
</reference>
<dbReference type="InterPro" id="IPR050469">
    <property type="entry name" value="Diguanylate_Cyclase"/>
</dbReference>
<dbReference type="SMART" id="SM00267">
    <property type="entry name" value="GGDEF"/>
    <property type="match status" value="1"/>
</dbReference>
<feature type="domain" description="GGDEF" evidence="4">
    <location>
        <begin position="255"/>
        <end position="388"/>
    </location>
</feature>
<keyword evidence="5" id="KW-0808">Transferase</keyword>
<feature type="transmembrane region" description="Helical" evidence="3">
    <location>
        <begin position="17"/>
        <end position="36"/>
    </location>
</feature>
<dbReference type="SUPFAM" id="SSF55073">
    <property type="entry name" value="Nucleotide cyclase"/>
    <property type="match status" value="1"/>
</dbReference>
<organism evidence="5 6">
    <name type="scientific">Agrobacterium larrymoorei</name>
    <dbReference type="NCBI Taxonomy" id="160699"/>
    <lineage>
        <taxon>Bacteria</taxon>
        <taxon>Pseudomonadati</taxon>
        <taxon>Pseudomonadota</taxon>
        <taxon>Alphaproteobacteria</taxon>
        <taxon>Hyphomicrobiales</taxon>
        <taxon>Rhizobiaceae</taxon>
        <taxon>Rhizobium/Agrobacterium group</taxon>
        <taxon>Agrobacterium</taxon>
    </lineage>
</organism>
<name>A0AAF0KI62_9HYPH</name>
<dbReference type="EMBL" id="CP124733">
    <property type="protein sequence ID" value="WHA40124.1"/>
    <property type="molecule type" value="Genomic_DNA"/>
</dbReference>
<dbReference type="InterPro" id="IPR000160">
    <property type="entry name" value="GGDEF_dom"/>
</dbReference>
<evidence type="ECO:0000313" key="5">
    <source>
        <dbReference type="EMBL" id="WHA40124.1"/>
    </source>
</evidence>
<dbReference type="FunFam" id="3.30.70.270:FF:000001">
    <property type="entry name" value="Diguanylate cyclase domain protein"/>
    <property type="match status" value="1"/>
</dbReference>
<evidence type="ECO:0000256" key="3">
    <source>
        <dbReference type="SAM" id="Phobius"/>
    </source>
</evidence>
<keyword evidence="5" id="KW-0548">Nucleotidyltransferase</keyword>
<keyword evidence="3" id="KW-0472">Membrane</keyword>
<feature type="transmembrane region" description="Helical" evidence="3">
    <location>
        <begin position="99"/>
        <end position="116"/>
    </location>
</feature>
<sequence>MQNEDWTTPVLDTKTGMLLWSMEALTITAVLASLWLHNKRKKYHLCFAMGFFAIGLGSALVAMRGDIPDFLSIDIANTLTLSAASFWLAGILNLEKRPVEGWITIPALIWIAFMFVPPVRNDIQARIILYHCSAAVGYFMLAGVLLTSREYRSKTRKLLALAFVIQAFLGGIAASIVVSYNLATGQIAPLTIPVMLSGAFGFIVLLMMSVKVFMEDMERRLQKLAVTDYLTGALNRRGLAEEFKAFKARRRDGESHITLALFDIDHFKSINDKHGHQCGDEVLVQFCALANRIIGENGVFVRMGGEEFAYLVEASDPTRAIRIAEGIRIYFARLSTSAANGEFTSTVSVGLCSLPIAEADLDIMLTKSDRALYAAKKAGRNRTVMNDNEAHVVLPAEDRGEDPHDNNADRQVAALNRIASIANS</sequence>
<evidence type="ECO:0000256" key="2">
    <source>
        <dbReference type="ARBA" id="ARBA00034247"/>
    </source>
</evidence>
<evidence type="ECO:0000313" key="6">
    <source>
        <dbReference type="Proteomes" id="UP000298664"/>
    </source>
</evidence>
<feature type="transmembrane region" description="Helical" evidence="3">
    <location>
        <begin position="128"/>
        <end position="146"/>
    </location>
</feature>
<proteinExistence type="predicted"/>
<dbReference type="Gene3D" id="3.30.70.270">
    <property type="match status" value="1"/>
</dbReference>
<feature type="transmembrane region" description="Helical" evidence="3">
    <location>
        <begin position="75"/>
        <end position="92"/>
    </location>
</feature>